<feature type="active site" evidence="4">
    <location>
        <position position="14"/>
    </location>
</feature>
<accession>A0ABR4ZGC7</accession>
<dbReference type="PANTHER" id="PTHR42872:SF6">
    <property type="entry name" value="PROTEIN-GLUTAMATE METHYLESTERASE_PROTEIN-GLUTAMINE GLUTAMINASE"/>
    <property type="match status" value="1"/>
</dbReference>
<comment type="catalytic activity">
    <reaction evidence="3">
        <text>[protein]-L-glutamate 5-O-methyl ester + H2O = L-glutamyl-[protein] + methanol + H(+)</text>
        <dbReference type="Rhea" id="RHEA:23236"/>
        <dbReference type="Rhea" id="RHEA-COMP:10208"/>
        <dbReference type="Rhea" id="RHEA-COMP:10311"/>
        <dbReference type="ChEBI" id="CHEBI:15377"/>
        <dbReference type="ChEBI" id="CHEBI:15378"/>
        <dbReference type="ChEBI" id="CHEBI:17790"/>
        <dbReference type="ChEBI" id="CHEBI:29973"/>
        <dbReference type="ChEBI" id="CHEBI:82795"/>
        <dbReference type="EC" id="3.1.1.61"/>
    </reaction>
</comment>
<proteinExistence type="predicted"/>
<dbReference type="InterPro" id="IPR035909">
    <property type="entry name" value="CheB_C"/>
</dbReference>
<protein>
    <recommendedName>
        <fullName evidence="2">protein-glutamate methylesterase</fullName>
        <ecNumber evidence="2">3.1.1.61</ecNumber>
    </recommendedName>
</protein>
<dbReference type="InterPro" id="IPR000673">
    <property type="entry name" value="Sig_transdc_resp-reg_Me-estase"/>
</dbReference>
<evidence type="ECO:0000313" key="6">
    <source>
        <dbReference type="EMBL" id="KIA64360.1"/>
    </source>
</evidence>
<dbReference type="EC" id="3.1.1.61" evidence="2"/>
<evidence type="ECO:0000256" key="2">
    <source>
        <dbReference type="ARBA" id="ARBA00039140"/>
    </source>
</evidence>
<dbReference type="PANTHER" id="PTHR42872">
    <property type="entry name" value="PROTEIN-GLUTAMATE METHYLESTERASE/PROTEIN-GLUTAMINE GLUTAMINASE"/>
    <property type="match status" value="1"/>
</dbReference>
<feature type="active site" evidence="4">
    <location>
        <position position="41"/>
    </location>
</feature>
<evidence type="ECO:0000256" key="4">
    <source>
        <dbReference type="PROSITE-ProRule" id="PRU00050"/>
    </source>
</evidence>
<gene>
    <name evidence="6" type="ORF">FG87_14005</name>
</gene>
<dbReference type="Pfam" id="PF01339">
    <property type="entry name" value="CheB_methylest"/>
    <property type="match status" value="1"/>
</dbReference>
<dbReference type="CDD" id="cd16433">
    <property type="entry name" value="CheB"/>
    <property type="match status" value="1"/>
</dbReference>
<reference evidence="6 7" key="1">
    <citation type="journal article" date="2014" name="Int. J. Syst. Evol. Microbiol.">
        <title>Nocardia vulneris sp. nov., isolated from wounds of human patients in North America.</title>
        <authorList>
            <person name="Lasker B.A."/>
            <person name="Bell M."/>
            <person name="Klenk H.P."/>
            <person name="Sproer C."/>
            <person name="Schumann C."/>
            <person name="Schumann P."/>
            <person name="Brown J.M."/>
        </authorList>
    </citation>
    <scope>NUCLEOTIDE SEQUENCE [LARGE SCALE GENOMIC DNA]</scope>
    <source>
        <strain evidence="6 7">W9851</strain>
    </source>
</reference>
<name>A0ABR4ZGC7_9NOCA</name>
<dbReference type="Proteomes" id="UP000031364">
    <property type="component" value="Unassembled WGS sequence"/>
</dbReference>
<keyword evidence="7" id="KW-1185">Reference proteome</keyword>
<feature type="domain" description="CheB-type methylesterase" evidence="5">
    <location>
        <begin position="2"/>
        <end position="191"/>
    </location>
</feature>
<feature type="active site" evidence="4">
    <location>
        <position position="133"/>
    </location>
</feature>
<sequence>MSESPSHLIVVGASAGGVEALREFVGGLPTDLTAAVLVVLHIPAQGPSVLPSILRRAGSLHAVAADNGTPLAAGTIYTAVPGHHLLVADGRTLLSRGPTENGHRPGVDALFRSAAVVWGPRVAGVVLSGSLDDGTAGLASIKAQGGLTAVQDPAEALYPSMPENALANVDVDLVMPAKKIGSALADRLRFQPADPPAPPPPLDRLEARIDAGEQDDSTEVTAALPAAGLSCPDCGGSLFAAQTAARFRCRIGHAWTAQALLLEQHLEVERALSAALRVVEEKRALADRMRADALERGHRQVADTYAERSTEHAHTVAVLRELLSREPS</sequence>
<dbReference type="PIRSF" id="PIRSF036461">
    <property type="entry name" value="Chmtx_methlestr"/>
    <property type="match status" value="1"/>
</dbReference>
<comment type="caution">
    <text evidence="6">The sequence shown here is derived from an EMBL/GenBank/DDBJ whole genome shotgun (WGS) entry which is preliminary data.</text>
</comment>
<evidence type="ECO:0000313" key="7">
    <source>
        <dbReference type="Proteomes" id="UP000031364"/>
    </source>
</evidence>
<evidence type="ECO:0000256" key="1">
    <source>
        <dbReference type="ARBA" id="ARBA00022801"/>
    </source>
</evidence>
<dbReference type="InterPro" id="IPR011247">
    <property type="entry name" value="Chemotax_prot-Glu_Me-esterase"/>
</dbReference>
<dbReference type="Gene3D" id="3.40.50.180">
    <property type="entry name" value="Methylesterase CheB, C-terminal domain"/>
    <property type="match status" value="1"/>
</dbReference>
<evidence type="ECO:0000259" key="5">
    <source>
        <dbReference type="PROSITE" id="PS50122"/>
    </source>
</evidence>
<dbReference type="PROSITE" id="PS50122">
    <property type="entry name" value="CHEB"/>
    <property type="match status" value="1"/>
</dbReference>
<organism evidence="6 7">
    <name type="scientific">Nocardia vulneris</name>
    <dbReference type="NCBI Taxonomy" id="1141657"/>
    <lineage>
        <taxon>Bacteria</taxon>
        <taxon>Bacillati</taxon>
        <taxon>Actinomycetota</taxon>
        <taxon>Actinomycetes</taxon>
        <taxon>Mycobacteriales</taxon>
        <taxon>Nocardiaceae</taxon>
        <taxon>Nocardia</taxon>
    </lineage>
</organism>
<keyword evidence="4" id="KW-0145">Chemotaxis</keyword>
<dbReference type="EMBL" id="JNFP01000014">
    <property type="protein sequence ID" value="KIA64360.1"/>
    <property type="molecule type" value="Genomic_DNA"/>
</dbReference>
<keyword evidence="1 4" id="KW-0378">Hydrolase</keyword>
<dbReference type="RefSeq" id="WP_043669710.1">
    <property type="nucleotide sequence ID" value="NZ_BDCI01000004.1"/>
</dbReference>
<evidence type="ECO:0000256" key="3">
    <source>
        <dbReference type="ARBA" id="ARBA00048267"/>
    </source>
</evidence>
<dbReference type="SUPFAM" id="SSF52738">
    <property type="entry name" value="Methylesterase CheB, C-terminal domain"/>
    <property type="match status" value="1"/>
</dbReference>